<evidence type="ECO:0008006" key="4">
    <source>
        <dbReference type="Google" id="ProtNLM"/>
    </source>
</evidence>
<sequence>MIKRTVIRRASVIMVMMLLSTSCSGPRSAQDWFDLTWAGLAGSDTLSFKGTTVLLKADQLQPEGSVAFSGELQNHQVLTLTADSPAKTENSNLKTAEAKSQRSLATFHLKGRRWVALSENQGMSVSQPLTRINPLAQLEEIHDTKSKTIRLESGAARGTKVLRVELAPEEAKMLLRRQLNDEMNIVLSNYSRDSQLLQLSPSARTALNREVQNLWSQRNRKMSEKLDRAEVGTVYHLTVDKRTGLPIRLTSNNKISFPGNSNLNKPETLVTDCSFK</sequence>
<dbReference type="EMBL" id="RZNX01000001">
    <property type="protein sequence ID" value="RUT36276.1"/>
    <property type="molecule type" value="Genomic_DNA"/>
</dbReference>
<dbReference type="OrthoDB" id="2664142at2"/>
<evidence type="ECO:0000256" key="1">
    <source>
        <dbReference type="SAM" id="SignalP"/>
    </source>
</evidence>
<organism evidence="2 3">
    <name type="scientific">Paenibacillus zeisoli</name>
    <dbReference type="NCBI Taxonomy" id="2496267"/>
    <lineage>
        <taxon>Bacteria</taxon>
        <taxon>Bacillati</taxon>
        <taxon>Bacillota</taxon>
        <taxon>Bacilli</taxon>
        <taxon>Bacillales</taxon>
        <taxon>Paenibacillaceae</taxon>
        <taxon>Paenibacillus</taxon>
    </lineage>
</organism>
<evidence type="ECO:0000313" key="3">
    <source>
        <dbReference type="Proteomes" id="UP000272464"/>
    </source>
</evidence>
<dbReference type="RefSeq" id="WP_127197969.1">
    <property type="nucleotide sequence ID" value="NZ_RZNX01000001.1"/>
</dbReference>
<protein>
    <recommendedName>
        <fullName evidence="4">Lipoprotein</fullName>
    </recommendedName>
</protein>
<keyword evidence="1" id="KW-0732">Signal</keyword>
<proteinExistence type="predicted"/>
<name>A0A433XQF8_9BACL</name>
<dbReference type="AlphaFoldDB" id="A0A433XQF8"/>
<comment type="caution">
    <text evidence="2">The sequence shown here is derived from an EMBL/GenBank/DDBJ whole genome shotgun (WGS) entry which is preliminary data.</text>
</comment>
<keyword evidence="3" id="KW-1185">Reference proteome</keyword>
<accession>A0A433XQF8</accession>
<gene>
    <name evidence="2" type="ORF">EJP77_04610</name>
</gene>
<reference evidence="2 3" key="1">
    <citation type="submission" date="2018-12" db="EMBL/GenBank/DDBJ databases">
        <authorList>
            <person name="Sun L."/>
            <person name="Chen Z."/>
        </authorList>
    </citation>
    <scope>NUCLEOTIDE SEQUENCE [LARGE SCALE GENOMIC DNA]</scope>
    <source>
        <strain evidence="2 3">3-5-3</strain>
    </source>
</reference>
<evidence type="ECO:0000313" key="2">
    <source>
        <dbReference type="EMBL" id="RUT36276.1"/>
    </source>
</evidence>
<dbReference type="Proteomes" id="UP000272464">
    <property type="component" value="Unassembled WGS sequence"/>
</dbReference>
<dbReference type="PROSITE" id="PS51257">
    <property type="entry name" value="PROKAR_LIPOPROTEIN"/>
    <property type="match status" value="1"/>
</dbReference>
<feature type="chain" id="PRO_5019045493" description="Lipoprotein" evidence="1">
    <location>
        <begin position="30"/>
        <end position="276"/>
    </location>
</feature>
<feature type="signal peptide" evidence="1">
    <location>
        <begin position="1"/>
        <end position="29"/>
    </location>
</feature>